<protein>
    <submittedName>
        <fullName evidence="9">Endospore germination permease</fullName>
    </submittedName>
</protein>
<dbReference type="NCBIfam" id="TIGR00912">
    <property type="entry name" value="2A0309"/>
    <property type="match status" value="1"/>
</dbReference>
<feature type="transmembrane region" description="Helical" evidence="8">
    <location>
        <begin position="12"/>
        <end position="29"/>
    </location>
</feature>
<sequence>MMRKYAYNEITTMQFIFIISGIAISYGFIEIPRALYKEAGSSGWIALILGSLTTTAANLVIVQIMKKNPDGTILELVSKYTAKWVGRATALVLSAYHLYFAYTGIVYSTRVIKARILQETPAYMTLIMLLIPTYVVARGGIRIVGRYAEVSMGLSLWIPFVFAVVWGHTHWLYLLPVLPDGWRPVLTAVPSTFFYFLGFGSTAFLYPFLKNKEKAALGVCWAQLITLLAYLFITLLSFAFFSPGELTKINQLAIYMLKSVELPFLEQVEGLFIVLYLFIFSMSWIPSYLLSAFCMSWMAGRADHRIFLRFLLAGTALFSYFYVPGFNVSYAMGGLAREIRNGSRIRGSRAAAGLFAVVRCGTRQAEADVKRTILALGASLLLLGPLTGCYDRVDLEDASLSLVAGVDITEDHRTMSYTSIPVFSKSEKKSQELKVVANTQRQGRGEAGRLHGRLLQREEDQDHRLVQALRAGDAGLVPLHGHLLP</sequence>
<comment type="similarity">
    <text evidence="2">Belongs to the amino acid-polyamine-organocation (APC) superfamily. Spore germination protein (SGP) (TC 2.A.3.9) family.</text>
</comment>
<evidence type="ECO:0000256" key="6">
    <source>
        <dbReference type="ARBA" id="ARBA00022989"/>
    </source>
</evidence>
<dbReference type="Pfam" id="PF03845">
    <property type="entry name" value="Spore_permease"/>
    <property type="match status" value="1"/>
</dbReference>
<feature type="transmembrane region" description="Helical" evidence="8">
    <location>
        <begin position="41"/>
        <end position="64"/>
    </location>
</feature>
<feature type="transmembrane region" description="Helical" evidence="8">
    <location>
        <begin position="271"/>
        <end position="294"/>
    </location>
</feature>
<dbReference type="PANTHER" id="PTHR34975">
    <property type="entry name" value="SPORE GERMINATION PROTEIN A2"/>
    <property type="match status" value="1"/>
</dbReference>
<feature type="transmembrane region" description="Helical" evidence="8">
    <location>
        <begin position="84"/>
        <end position="102"/>
    </location>
</feature>
<reference evidence="9" key="1">
    <citation type="submission" date="2022-10" db="EMBL/GenBank/DDBJ databases">
        <title>Comparative genomic analysis of Cohnella hashimotonis sp. nov., isolated from the International Space Station.</title>
        <authorList>
            <person name="Simpson A."/>
            <person name="Venkateswaran K."/>
        </authorList>
    </citation>
    <scope>NUCLEOTIDE SEQUENCE</scope>
    <source>
        <strain evidence="9">DSM 28161</strain>
    </source>
</reference>
<accession>A0A9X4L057</accession>
<feature type="transmembrane region" description="Helical" evidence="8">
    <location>
        <begin position="216"/>
        <end position="241"/>
    </location>
</feature>
<dbReference type="PANTHER" id="PTHR34975:SF2">
    <property type="entry name" value="SPORE GERMINATION PROTEIN A2"/>
    <property type="match status" value="1"/>
</dbReference>
<evidence type="ECO:0000256" key="5">
    <source>
        <dbReference type="ARBA" id="ARBA00022692"/>
    </source>
</evidence>
<feature type="transmembrane region" description="Helical" evidence="8">
    <location>
        <begin position="122"/>
        <end position="141"/>
    </location>
</feature>
<evidence type="ECO:0000256" key="7">
    <source>
        <dbReference type="ARBA" id="ARBA00023136"/>
    </source>
</evidence>
<evidence type="ECO:0000313" key="10">
    <source>
        <dbReference type="Proteomes" id="UP001153404"/>
    </source>
</evidence>
<comment type="subcellular location">
    <subcellularLocation>
        <location evidence="1">Membrane</location>
        <topology evidence="1">Multi-pass membrane protein</topology>
    </subcellularLocation>
</comment>
<keyword evidence="3" id="KW-0813">Transport</keyword>
<keyword evidence="7 8" id="KW-0472">Membrane</keyword>
<keyword evidence="4" id="KW-0309">Germination</keyword>
<dbReference type="Gene3D" id="1.20.1740.10">
    <property type="entry name" value="Amino acid/polyamine transporter I"/>
    <property type="match status" value="1"/>
</dbReference>
<dbReference type="EMBL" id="JAPDIA010000007">
    <property type="protein sequence ID" value="MDG0811087.1"/>
    <property type="molecule type" value="Genomic_DNA"/>
</dbReference>
<evidence type="ECO:0000256" key="1">
    <source>
        <dbReference type="ARBA" id="ARBA00004141"/>
    </source>
</evidence>
<keyword evidence="6 8" id="KW-1133">Transmembrane helix</keyword>
<organism evidence="9 10">
    <name type="scientific">Cohnella rhizosphaerae</name>
    <dbReference type="NCBI Taxonomy" id="1457232"/>
    <lineage>
        <taxon>Bacteria</taxon>
        <taxon>Bacillati</taxon>
        <taxon>Bacillota</taxon>
        <taxon>Bacilli</taxon>
        <taxon>Bacillales</taxon>
        <taxon>Paenibacillaceae</taxon>
        <taxon>Cohnella</taxon>
    </lineage>
</organism>
<dbReference type="GO" id="GO:0016020">
    <property type="term" value="C:membrane"/>
    <property type="evidence" value="ECO:0007669"/>
    <property type="project" value="UniProtKB-SubCell"/>
</dbReference>
<feature type="transmembrane region" description="Helical" evidence="8">
    <location>
        <begin position="153"/>
        <end position="173"/>
    </location>
</feature>
<evidence type="ECO:0000256" key="8">
    <source>
        <dbReference type="SAM" id="Phobius"/>
    </source>
</evidence>
<name>A0A9X4L057_9BACL</name>
<evidence type="ECO:0000256" key="4">
    <source>
        <dbReference type="ARBA" id="ARBA00022544"/>
    </source>
</evidence>
<comment type="caution">
    <text evidence="9">The sequence shown here is derived from an EMBL/GenBank/DDBJ whole genome shotgun (WGS) entry which is preliminary data.</text>
</comment>
<dbReference type="Proteomes" id="UP001153404">
    <property type="component" value="Unassembled WGS sequence"/>
</dbReference>
<evidence type="ECO:0000313" key="9">
    <source>
        <dbReference type="EMBL" id="MDG0811087.1"/>
    </source>
</evidence>
<dbReference type="GO" id="GO:0009847">
    <property type="term" value="P:spore germination"/>
    <property type="evidence" value="ECO:0007669"/>
    <property type="project" value="InterPro"/>
</dbReference>
<dbReference type="RefSeq" id="WP_277533541.1">
    <property type="nucleotide sequence ID" value="NZ_JAPDIA010000007.1"/>
</dbReference>
<feature type="transmembrane region" description="Helical" evidence="8">
    <location>
        <begin position="306"/>
        <end position="323"/>
    </location>
</feature>
<proteinExistence type="inferred from homology"/>
<keyword evidence="5 8" id="KW-0812">Transmembrane</keyword>
<feature type="transmembrane region" description="Helical" evidence="8">
    <location>
        <begin position="193"/>
        <end position="209"/>
    </location>
</feature>
<evidence type="ECO:0000256" key="2">
    <source>
        <dbReference type="ARBA" id="ARBA00007998"/>
    </source>
</evidence>
<evidence type="ECO:0000256" key="3">
    <source>
        <dbReference type="ARBA" id="ARBA00022448"/>
    </source>
</evidence>
<dbReference type="AlphaFoldDB" id="A0A9X4L057"/>
<keyword evidence="10" id="KW-1185">Reference proteome</keyword>
<dbReference type="InterPro" id="IPR004761">
    <property type="entry name" value="Spore_GerAB"/>
</dbReference>
<gene>
    <name evidence="9" type="ORF">OMP40_18245</name>
</gene>